<name>A0A915PL61_9BILA</name>
<sequence length="535" mass="60473">MAVQRYMTSSQSRPILTPGVSRAPYTPILLLVVPRSIRLVWATVNQTELLWLMAEQCTISELLSEADLLCYEHSMRTVLRLRNAADMNYVDEKDLSKIGNQKKKEQHSPSHQEQQHVIPLENITLSKQLGKGEFGSVYQAAWNNSNDTEQIQVAVKYILPEKLFANPLNFLHEVAVLHKMRHECVVRLYGVVLDTKAVMLVSELAPCGSLLECLQKPSVRATLFIDTLCKFSIQIAQGMKYLANERLIHRDLAARNVLVFSPEKVKISDFGLSRSLGMGEDYYRSEFSESIKLPIAWCAPEAINFLKFTSASDVWSYGVTLFEMFSFGQMPWVGFTGAQILAAIDYPNLQRLECPDACPIEFYNLMMRCWAHKPEERPSFVDIVRQLPEIIPQSLVTVASCHDGIIDHLQYSKNETIIVLDKYPPPYPDGYFWRGCMRNGRTGLFRPEETVAKLAIELPSNKCGQCLSSAPLLVHPKIFSHEKEKVEIRNCRKLLISEPQGNVHHTCHVGVDGTAFGLLQFNKNDISAKSPTAAI</sequence>
<evidence type="ECO:0000256" key="5">
    <source>
        <dbReference type="ARBA" id="ARBA00022777"/>
    </source>
</evidence>
<evidence type="ECO:0000313" key="13">
    <source>
        <dbReference type="WBParaSite" id="sdigi.contig124.g4819.t1"/>
    </source>
</evidence>
<evidence type="ECO:0000256" key="8">
    <source>
        <dbReference type="ARBA" id="ARBA00047899"/>
    </source>
</evidence>
<keyword evidence="7" id="KW-0829">Tyrosine-protein kinase</keyword>
<keyword evidence="12" id="KW-1185">Reference proteome</keyword>
<dbReference type="InterPro" id="IPR000719">
    <property type="entry name" value="Prot_kinase_dom"/>
</dbReference>
<dbReference type="WBParaSite" id="sdigi.contig124.g4819.t1">
    <property type="protein sequence ID" value="sdigi.contig124.g4819.t1"/>
    <property type="gene ID" value="sdigi.contig124.g4819"/>
</dbReference>
<dbReference type="SMART" id="SM00219">
    <property type="entry name" value="TyrKc"/>
    <property type="match status" value="1"/>
</dbReference>
<dbReference type="PROSITE" id="PS50108">
    <property type="entry name" value="CRIB"/>
    <property type="match status" value="1"/>
</dbReference>
<evidence type="ECO:0000256" key="4">
    <source>
        <dbReference type="ARBA" id="ARBA00022741"/>
    </source>
</evidence>
<evidence type="ECO:0000313" key="12">
    <source>
        <dbReference type="Proteomes" id="UP000887581"/>
    </source>
</evidence>
<evidence type="ECO:0000256" key="2">
    <source>
        <dbReference type="ARBA" id="ARBA00022443"/>
    </source>
</evidence>
<dbReference type="SMART" id="SM00285">
    <property type="entry name" value="PBD"/>
    <property type="match status" value="1"/>
</dbReference>
<feature type="domain" description="CRIB" evidence="11">
    <location>
        <begin position="496"/>
        <end position="510"/>
    </location>
</feature>
<dbReference type="FunFam" id="1.10.510.10:FF:000521">
    <property type="entry name" value="Tyrosine-protein kinase pr2"/>
    <property type="match status" value="1"/>
</dbReference>
<protein>
    <recommendedName>
        <fullName evidence="1">non-specific protein-tyrosine kinase</fullName>
        <ecNumber evidence="1">2.7.10.2</ecNumber>
    </recommendedName>
</protein>
<dbReference type="PRINTS" id="PR00109">
    <property type="entry name" value="TYRKINASE"/>
</dbReference>
<evidence type="ECO:0000256" key="3">
    <source>
        <dbReference type="ARBA" id="ARBA00022679"/>
    </source>
</evidence>
<dbReference type="InterPro" id="IPR008266">
    <property type="entry name" value="Tyr_kinase_AS"/>
</dbReference>
<keyword evidence="3" id="KW-0808">Transferase</keyword>
<dbReference type="InterPro" id="IPR050198">
    <property type="entry name" value="Non-receptor_tyrosine_kinases"/>
</dbReference>
<evidence type="ECO:0000256" key="9">
    <source>
        <dbReference type="PROSITE-ProRule" id="PRU10141"/>
    </source>
</evidence>
<keyword evidence="6 9" id="KW-0067">ATP-binding</keyword>
<feature type="binding site" evidence="9">
    <location>
        <position position="156"/>
    </location>
    <ligand>
        <name>ATP</name>
        <dbReference type="ChEBI" id="CHEBI:30616"/>
    </ligand>
</feature>
<proteinExistence type="predicted"/>
<dbReference type="PROSITE" id="PS00109">
    <property type="entry name" value="PROTEIN_KINASE_TYR"/>
    <property type="match status" value="1"/>
</dbReference>
<dbReference type="InterPro" id="IPR017441">
    <property type="entry name" value="Protein_kinase_ATP_BS"/>
</dbReference>
<comment type="catalytic activity">
    <reaction evidence="8">
        <text>L-threonyl-[protein] + ATP = O-phospho-L-threonyl-[protein] + ADP + H(+)</text>
        <dbReference type="Rhea" id="RHEA:46608"/>
        <dbReference type="Rhea" id="RHEA-COMP:11060"/>
        <dbReference type="Rhea" id="RHEA-COMP:11605"/>
        <dbReference type="ChEBI" id="CHEBI:15378"/>
        <dbReference type="ChEBI" id="CHEBI:30013"/>
        <dbReference type="ChEBI" id="CHEBI:30616"/>
        <dbReference type="ChEBI" id="CHEBI:61977"/>
        <dbReference type="ChEBI" id="CHEBI:456216"/>
        <dbReference type="EC" id="2.7.11.1"/>
    </reaction>
</comment>
<dbReference type="GO" id="GO:0004674">
    <property type="term" value="F:protein serine/threonine kinase activity"/>
    <property type="evidence" value="ECO:0007669"/>
    <property type="project" value="UniProtKB-EC"/>
</dbReference>
<accession>A0A915PL61</accession>
<dbReference type="PANTHER" id="PTHR24418">
    <property type="entry name" value="TYROSINE-PROTEIN KINASE"/>
    <property type="match status" value="1"/>
</dbReference>
<dbReference type="Pfam" id="PF07714">
    <property type="entry name" value="PK_Tyr_Ser-Thr"/>
    <property type="match status" value="1"/>
</dbReference>
<dbReference type="GO" id="GO:0005524">
    <property type="term" value="F:ATP binding"/>
    <property type="evidence" value="ECO:0007669"/>
    <property type="project" value="UniProtKB-UniRule"/>
</dbReference>
<organism evidence="12 13">
    <name type="scientific">Setaria digitata</name>
    <dbReference type="NCBI Taxonomy" id="48799"/>
    <lineage>
        <taxon>Eukaryota</taxon>
        <taxon>Metazoa</taxon>
        <taxon>Ecdysozoa</taxon>
        <taxon>Nematoda</taxon>
        <taxon>Chromadorea</taxon>
        <taxon>Rhabditida</taxon>
        <taxon>Spirurina</taxon>
        <taxon>Spiruromorpha</taxon>
        <taxon>Filarioidea</taxon>
        <taxon>Setariidae</taxon>
        <taxon>Setaria</taxon>
    </lineage>
</organism>
<feature type="domain" description="Protein kinase" evidence="10">
    <location>
        <begin position="123"/>
        <end position="390"/>
    </location>
</feature>
<keyword evidence="5" id="KW-0418">Kinase</keyword>
<dbReference type="InterPro" id="IPR001245">
    <property type="entry name" value="Ser-Thr/Tyr_kinase_cat_dom"/>
</dbReference>
<evidence type="ECO:0000259" key="11">
    <source>
        <dbReference type="PROSITE" id="PS50108"/>
    </source>
</evidence>
<dbReference type="InterPro" id="IPR000095">
    <property type="entry name" value="CRIB_dom"/>
</dbReference>
<dbReference type="SUPFAM" id="SSF56112">
    <property type="entry name" value="Protein kinase-like (PK-like)"/>
    <property type="match status" value="1"/>
</dbReference>
<evidence type="ECO:0000259" key="10">
    <source>
        <dbReference type="PROSITE" id="PS50011"/>
    </source>
</evidence>
<dbReference type="InterPro" id="IPR011009">
    <property type="entry name" value="Kinase-like_dom_sf"/>
</dbReference>
<dbReference type="AlphaFoldDB" id="A0A915PL61"/>
<dbReference type="InterPro" id="IPR020635">
    <property type="entry name" value="Tyr_kinase_cat_dom"/>
</dbReference>
<evidence type="ECO:0000256" key="6">
    <source>
        <dbReference type="ARBA" id="ARBA00022840"/>
    </source>
</evidence>
<reference evidence="13" key="1">
    <citation type="submission" date="2022-11" db="UniProtKB">
        <authorList>
            <consortium name="WormBaseParasite"/>
        </authorList>
    </citation>
    <scope>IDENTIFICATION</scope>
</reference>
<keyword evidence="2" id="KW-0728">SH3 domain</keyword>
<evidence type="ECO:0000256" key="1">
    <source>
        <dbReference type="ARBA" id="ARBA00011903"/>
    </source>
</evidence>
<dbReference type="InterPro" id="IPR055175">
    <property type="entry name" value="ACK/TNK-like_SAM"/>
</dbReference>
<keyword evidence="4 9" id="KW-0547">Nucleotide-binding</keyword>
<dbReference type="PROSITE" id="PS00107">
    <property type="entry name" value="PROTEIN_KINASE_ATP"/>
    <property type="match status" value="1"/>
</dbReference>
<evidence type="ECO:0000256" key="7">
    <source>
        <dbReference type="ARBA" id="ARBA00023137"/>
    </source>
</evidence>
<dbReference type="Gene3D" id="3.30.200.20">
    <property type="entry name" value="Phosphorylase Kinase, domain 1"/>
    <property type="match status" value="1"/>
</dbReference>
<dbReference type="Gene3D" id="1.10.510.10">
    <property type="entry name" value="Transferase(Phosphotransferase) domain 1"/>
    <property type="match status" value="1"/>
</dbReference>
<dbReference type="Pfam" id="PF22931">
    <property type="entry name" value="SAM_TNK"/>
    <property type="match status" value="1"/>
</dbReference>
<dbReference type="EC" id="2.7.10.2" evidence="1"/>
<dbReference type="GO" id="GO:0004715">
    <property type="term" value="F:non-membrane spanning protein tyrosine kinase activity"/>
    <property type="evidence" value="ECO:0007669"/>
    <property type="project" value="UniProtKB-EC"/>
</dbReference>
<dbReference type="PROSITE" id="PS50011">
    <property type="entry name" value="PROTEIN_KINASE_DOM"/>
    <property type="match status" value="1"/>
</dbReference>
<dbReference type="Proteomes" id="UP000887581">
    <property type="component" value="Unplaced"/>
</dbReference>